<keyword evidence="2" id="KW-1185">Reference proteome</keyword>
<comment type="caution">
    <text evidence="1">The sequence shown here is derived from an EMBL/GenBank/DDBJ whole genome shotgun (WGS) entry which is preliminary data.</text>
</comment>
<protein>
    <submittedName>
        <fullName evidence="1">Uncharacterized protein</fullName>
    </submittedName>
</protein>
<accession>A0ACB9QUW7</accession>
<organism evidence="1 2">
    <name type="scientific">Melastoma candidum</name>
    <dbReference type="NCBI Taxonomy" id="119954"/>
    <lineage>
        <taxon>Eukaryota</taxon>
        <taxon>Viridiplantae</taxon>
        <taxon>Streptophyta</taxon>
        <taxon>Embryophyta</taxon>
        <taxon>Tracheophyta</taxon>
        <taxon>Spermatophyta</taxon>
        <taxon>Magnoliopsida</taxon>
        <taxon>eudicotyledons</taxon>
        <taxon>Gunneridae</taxon>
        <taxon>Pentapetalae</taxon>
        <taxon>rosids</taxon>
        <taxon>malvids</taxon>
        <taxon>Myrtales</taxon>
        <taxon>Melastomataceae</taxon>
        <taxon>Melastomatoideae</taxon>
        <taxon>Melastomateae</taxon>
        <taxon>Melastoma</taxon>
    </lineage>
</organism>
<gene>
    <name evidence="1" type="ORF">MLD38_018171</name>
</gene>
<name>A0ACB9QUW7_9MYRT</name>
<evidence type="ECO:0000313" key="2">
    <source>
        <dbReference type="Proteomes" id="UP001057402"/>
    </source>
</evidence>
<evidence type="ECO:0000313" key="1">
    <source>
        <dbReference type="EMBL" id="KAI4369761.1"/>
    </source>
</evidence>
<dbReference type="Proteomes" id="UP001057402">
    <property type="component" value="Chromosome 5"/>
</dbReference>
<reference evidence="2" key="1">
    <citation type="journal article" date="2023" name="Front. Plant Sci.">
        <title>Chromosomal-level genome assembly of Melastoma candidum provides insights into trichome evolution.</title>
        <authorList>
            <person name="Zhong Y."/>
            <person name="Wu W."/>
            <person name="Sun C."/>
            <person name="Zou P."/>
            <person name="Liu Y."/>
            <person name="Dai S."/>
            <person name="Zhou R."/>
        </authorList>
    </citation>
    <scope>NUCLEOTIDE SEQUENCE [LARGE SCALE GENOMIC DNA]</scope>
</reference>
<sequence length="186" mass="20790">MKKKAVPEWLNSSIWSTSPAMNSTTTTTTSASASADLVHRYSPSSNPYIYDDDDVDPPAPPPPPPPPDTVRRDVRDRDPGRLGDYDRDDEGPSAEEISRQALLLTEVSKKMINIGELRRLACQGVPDNAGVRPMVWKLLLGYLPPDRSLWPSELAKKRSHYKNLKTDLLVNPLVRNHPEIGGFFIF</sequence>
<dbReference type="EMBL" id="CM042884">
    <property type="protein sequence ID" value="KAI4369761.1"/>
    <property type="molecule type" value="Genomic_DNA"/>
</dbReference>
<proteinExistence type="predicted"/>